<name>A0A165ZYB1_METOA</name>
<proteinExistence type="predicted"/>
<evidence type="ECO:0000256" key="1">
    <source>
        <dbReference type="SAM" id="MobiDB-lite"/>
    </source>
</evidence>
<keyword evidence="4" id="KW-1185">Reference proteome</keyword>
<dbReference type="AlphaFoldDB" id="A0A165ZYB1"/>
<evidence type="ECO:0000313" key="3">
    <source>
        <dbReference type="EMBL" id="KZX11321.1"/>
    </source>
</evidence>
<keyword evidence="2" id="KW-0812">Transmembrane</keyword>
<protein>
    <submittedName>
        <fullName evidence="3">Uncharacterized protein</fullName>
    </submittedName>
</protein>
<keyword evidence="2" id="KW-0472">Membrane</keyword>
<gene>
    <name evidence="3" type="ORF">MBORA_15660</name>
</gene>
<dbReference type="PATRIC" id="fig|66851.6.peg.1706"/>
<keyword evidence="2" id="KW-1133">Transmembrane helix</keyword>
<dbReference type="RefSeq" id="WP_042693510.1">
    <property type="nucleotide sequence ID" value="NZ_CABMAB010000022.1"/>
</dbReference>
<evidence type="ECO:0000256" key="2">
    <source>
        <dbReference type="SAM" id="Phobius"/>
    </source>
</evidence>
<feature type="region of interest" description="Disordered" evidence="1">
    <location>
        <begin position="180"/>
        <end position="199"/>
    </location>
</feature>
<dbReference type="EMBL" id="LWMU01000092">
    <property type="protein sequence ID" value="KZX11321.1"/>
    <property type="molecule type" value="Genomic_DNA"/>
</dbReference>
<reference evidence="4" key="1">
    <citation type="journal article" date="2016" name="Genome Announc.">
        <title>Draft Genome Sequences of Methanobrevibacter curvatus DSM11111, Methanobrevibacter cuticularis DSM11139, Methanobrevibacter filiformis DSM11501, and Methanobrevibacter oralis DSM7256.</title>
        <authorList>
            <person name="Poehlein A."/>
            <person name="Seedorf H."/>
        </authorList>
    </citation>
    <scope>NUCLEOTIDE SEQUENCE [LARGE SCALE GENOMIC DNA]</scope>
    <source>
        <strain evidence="4">DSM 7256 / JCM 30027 / ZR</strain>
    </source>
</reference>
<evidence type="ECO:0000313" key="4">
    <source>
        <dbReference type="Proteomes" id="UP000077428"/>
    </source>
</evidence>
<sequence>MTKKIITLFLVIIILMCYLSFVYADNLNETDDDYIIANSGGSNGIEFSDGYTGFLIDLSKLSTEKGEKFTTSSTSELPSDFENYLKLAIIECYKADEINEIGNVINILSGDDYQNSDNEIVQNVINSEKNIGNTAIVNINNKTEATFNFKLLKSNDKQISNYFAYTVSFKTIYAPQDDKEELDNNTNLNNNENTSSKDNTIIKTNTIKNTSKKVKNQKNNTTTNPNRNIENNTTTKNQNATIVHNPLNNTTKEHNATMTHNPTNKTQDPILEKLLQNTGNPTIMLIGVIVIISIVVIVKSKK</sequence>
<organism evidence="3 4">
    <name type="scientific">Methanobrevibacter oralis</name>
    <dbReference type="NCBI Taxonomy" id="66851"/>
    <lineage>
        <taxon>Archaea</taxon>
        <taxon>Methanobacteriati</taxon>
        <taxon>Methanobacteriota</taxon>
        <taxon>Methanomada group</taxon>
        <taxon>Methanobacteria</taxon>
        <taxon>Methanobacteriales</taxon>
        <taxon>Methanobacteriaceae</taxon>
        <taxon>Methanobrevibacter</taxon>
    </lineage>
</organism>
<feature type="compositionally biased region" description="Low complexity" evidence="1">
    <location>
        <begin position="184"/>
        <end position="199"/>
    </location>
</feature>
<feature type="compositionally biased region" description="Low complexity" evidence="1">
    <location>
        <begin position="217"/>
        <end position="233"/>
    </location>
</feature>
<dbReference type="OrthoDB" id="386906at2157"/>
<feature type="region of interest" description="Disordered" evidence="1">
    <location>
        <begin position="210"/>
        <end position="233"/>
    </location>
</feature>
<accession>A0A165ZYB1</accession>
<dbReference type="Proteomes" id="UP000077428">
    <property type="component" value="Unassembled WGS sequence"/>
</dbReference>
<feature type="transmembrane region" description="Helical" evidence="2">
    <location>
        <begin position="281"/>
        <end position="298"/>
    </location>
</feature>
<comment type="caution">
    <text evidence="3">The sequence shown here is derived from an EMBL/GenBank/DDBJ whole genome shotgun (WGS) entry which is preliminary data.</text>
</comment>